<dbReference type="SUPFAM" id="SSF56954">
    <property type="entry name" value="Outer membrane efflux proteins (OEP)"/>
    <property type="match status" value="2"/>
</dbReference>
<dbReference type="Gene3D" id="1.20.1600.10">
    <property type="entry name" value="Outer membrane efflux proteins (OEP)"/>
    <property type="match status" value="2"/>
</dbReference>
<gene>
    <name evidence="5" type="ORF">ACFPOG_16085</name>
</gene>
<dbReference type="RefSeq" id="WP_270885111.1">
    <property type="nucleotide sequence ID" value="NZ_JAQFVF010000083.1"/>
</dbReference>
<dbReference type="SUPFAM" id="SSF55383">
    <property type="entry name" value="Copper amine oxidase, domain N"/>
    <property type="match status" value="1"/>
</dbReference>
<feature type="compositionally biased region" description="Gly residues" evidence="2">
    <location>
        <begin position="567"/>
        <end position="598"/>
    </location>
</feature>
<comment type="caution">
    <text evidence="5">The sequence shown here is derived from an EMBL/GenBank/DDBJ whole genome shotgun (WGS) entry which is preliminary data.</text>
</comment>
<dbReference type="InterPro" id="IPR036582">
    <property type="entry name" value="Mao_N_sf"/>
</dbReference>
<accession>A0ABW0K8R5</accession>
<dbReference type="Pfam" id="PF07833">
    <property type="entry name" value="Cu_amine_oxidN1"/>
    <property type="match status" value="1"/>
</dbReference>
<protein>
    <submittedName>
        <fullName evidence="5">Stalk domain-containing protein</fullName>
    </submittedName>
</protein>
<organism evidence="5 6">
    <name type="scientific">Paenibacillus aestuarii</name>
    <dbReference type="NCBI Taxonomy" id="516965"/>
    <lineage>
        <taxon>Bacteria</taxon>
        <taxon>Bacillati</taxon>
        <taxon>Bacillota</taxon>
        <taxon>Bacilli</taxon>
        <taxon>Bacillales</taxon>
        <taxon>Paenibacillaceae</taxon>
        <taxon>Paenibacillus</taxon>
    </lineage>
</organism>
<feature type="chain" id="PRO_5046596083" evidence="3">
    <location>
        <begin position="21"/>
        <end position="1085"/>
    </location>
</feature>
<evidence type="ECO:0000256" key="2">
    <source>
        <dbReference type="SAM" id="MobiDB-lite"/>
    </source>
</evidence>
<feature type="domain" description="Copper amine oxidase-like N-terminal" evidence="4">
    <location>
        <begin position="982"/>
        <end position="1083"/>
    </location>
</feature>
<keyword evidence="3" id="KW-0732">Signal</keyword>
<dbReference type="Proteomes" id="UP001596044">
    <property type="component" value="Unassembled WGS sequence"/>
</dbReference>
<dbReference type="Gene3D" id="3.30.457.10">
    <property type="entry name" value="Copper amine oxidase-like, N-terminal domain"/>
    <property type="match status" value="1"/>
</dbReference>
<reference evidence="6" key="1">
    <citation type="journal article" date="2019" name="Int. J. Syst. Evol. Microbiol.">
        <title>The Global Catalogue of Microorganisms (GCM) 10K type strain sequencing project: providing services to taxonomists for standard genome sequencing and annotation.</title>
        <authorList>
            <consortium name="The Broad Institute Genomics Platform"/>
            <consortium name="The Broad Institute Genome Sequencing Center for Infectious Disease"/>
            <person name="Wu L."/>
            <person name="Ma J."/>
        </authorList>
    </citation>
    <scope>NUCLEOTIDE SEQUENCE [LARGE SCALE GENOMIC DNA]</scope>
    <source>
        <strain evidence="6">KACC 11904</strain>
    </source>
</reference>
<dbReference type="EMBL" id="JBHSMJ010000022">
    <property type="protein sequence ID" value="MFC5449778.1"/>
    <property type="molecule type" value="Genomic_DNA"/>
</dbReference>
<name>A0ABW0K8R5_9BACL</name>
<feature type="region of interest" description="Disordered" evidence="2">
    <location>
        <begin position="567"/>
        <end position="610"/>
    </location>
</feature>
<evidence type="ECO:0000259" key="4">
    <source>
        <dbReference type="Pfam" id="PF07833"/>
    </source>
</evidence>
<feature type="signal peptide" evidence="3">
    <location>
        <begin position="1"/>
        <end position="20"/>
    </location>
</feature>
<keyword evidence="1" id="KW-0175">Coiled coil</keyword>
<feature type="coiled-coil region" evidence="1">
    <location>
        <begin position="49"/>
        <end position="76"/>
    </location>
</feature>
<evidence type="ECO:0000256" key="3">
    <source>
        <dbReference type="SAM" id="SignalP"/>
    </source>
</evidence>
<evidence type="ECO:0000313" key="6">
    <source>
        <dbReference type="Proteomes" id="UP001596044"/>
    </source>
</evidence>
<evidence type="ECO:0000256" key="1">
    <source>
        <dbReference type="SAM" id="Coils"/>
    </source>
</evidence>
<proteinExistence type="predicted"/>
<sequence>MAKGAHIGLAVLVTSSSLWAYGVQAEAAVVKSLNMKEAADRGLQISAALRDAKTDIRKKNLELAQAQKAVKSEEAKASGLFAKPHNLSQDLNVKMKVPEARKQLYVAEQTLRQLTNSVRFDVQKAYLTAYQDADAEEAARKKADAAQAAVDTVLKKRKYGLADAAEQDKADQALEKARSDYKQAQITAKASRLALGKMTGLDMENAVQLSFDPDYADLSQMQLPAYIASAEKTTLSLLQAAEDRKLADEKLKTTRDLYSAKFGAGRMKVMDSMYKTQDIDMDAFMASYEETLARVKKDWEGYFLLLGFIPVPKSLLQGEYDGLRYLDDLANALPVATMDQNKALLQEKESRNAVISAVRQSYLEAKGAEEGYAQALRDKDLAVSNLDKANQKLKLSLIRSDELQPYQDALTQADRQIVSAQIGYKMALGKLDVDTGGAVVKTLKPGIIPYRELDDGLAAVKPQRQKAAKGSWMLTPAVGPLLSDFSVSINKKLGATEYTVLTKAGKPIGKRTKINKPLRNLTLKLSQAEELKIALYNKGTLLGVFPLEGNGSSGLIVDAGAEASAGGNGADGAAGADGTGDAGNAGGSGGSSGSGGSADGSNPGNGATDAEDKGLGTVLIGTYLVNLDALTPAAFQAASATMAESGQGILYKPDAPGAAWVDMNQVLDADALANPASSAVLTAEAAKSLKVTVEISAPGTIASKQTAEALQQQIDTLNKDIEKLEADKAAAVAAMKVSDIADLAVQLKDAQARLAMLQALQHGDSQAALKQMALVNNPDALIAALAGDEAGGGSAPPPDSAASAEQLAGQAELQQAKLEQAIAAGEPHATAAALQSLLATQAQLADAQTSASEGLASLQSAKQQLEAALAAAQHDPERAAELARSVAATSEALQSLHKDELFAQLDAAQDLLAALPADPVVQQPLEQQITKLLGELQQQEKAKYSAEELQALADMAAGLSASPEAGIQPVPVENVLSPNIFIKFDAPPVIINGQAYLPIRSVSESFGAAVDWDQDGLTVTVSTEFSTITSTIGQDTAYVDGEPTRIDGPSLLLAGRTYVPLRFIAESLGLQVDWHAGTQIIQISK</sequence>
<dbReference type="InterPro" id="IPR012854">
    <property type="entry name" value="Cu_amine_oxidase-like_N"/>
</dbReference>
<keyword evidence="6" id="KW-1185">Reference proteome</keyword>
<evidence type="ECO:0000313" key="5">
    <source>
        <dbReference type="EMBL" id="MFC5449778.1"/>
    </source>
</evidence>
<feature type="coiled-coil region" evidence="1">
    <location>
        <begin position="707"/>
        <end position="760"/>
    </location>
</feature>